<dbReference type="GO" id="GO:0008270">
    <property type="term" value="F:zinc ion binding"/>
    <property type="evidence" value="ECO:0007669"/>
    <property type="project" value="UniProtKB-KW"/>
</dbReference>
<keyword evidence="3" id="KW-0677">Repeat</keyword>
<feature type="domain" description="C2H2-type" evidence="9">
    <location>
        <begin position="267"/>
        <end position="295"/>
    </location>
</feature>
<comment type="caution">
    <text evidence="10">The sequence shown here is derived from an EMBL/GenBank/DDBJ whole genome shotgun (WGS) entry which is preliminary data.</text>
</comment>
<accession>A0A8S1D1W2</accession>
<feature type="domain" description="C2H2-type" evidence="9">
    <location>
        <begin position="239"/>
        <end position="262"/>
    </location>
</feature>
<evidence type="ECO:0000259" key="9">
    <source>
        <dbReference type="PROSITE" id="PS50157"/>
    </source>
</evidence>
<dbReference type="GO" id="GO:0010468">
    <property type="term" value="P:regulation of gene expression"/>
    <property type="evidence" value="ECO:0007669"/>
    <property type="project" value="TreeGrafter"/>
</dbReference>
<dbReference type="OrthoDB" id="10004641at2759"/>
<protein>
    <recommendedName>
        <fullName evidence="9">C2H2-type domain-containing protein</fullName>
    </recommendedName>
</protein>
<keyword evidence="7" id="KW-0539">Nucleus</keyword>
<evidence type="ECO:0000256" key="8">
    <source>
        <dbReference type="PROSITE-ProRule" id="PRU00042"/>
    </source>
</evidence>
<dbReference type="Pfam" id="PF00096">
    <property type="entry name" value="zf-C2H2"/>
    <property type="match status" value="3"/>
</dbReference>
<organism evidence="10 11">
    <name type="scientific">Cloeon dipterum</name>
    <dbReference type="NCBI Taxonomy" id="197152"/>
    <lineage>
        <taxon>Eukaryota</taxon>
        <taxon>Metazoa</taxon>
        <taxon>Ecdysozoa</taxon>
        <taxon>Arthropoda</taxon>
        <taxon>Hexapoda</taxon>
        <taxon>Insecta</taxon>
        <taxon>Pterygota</taxon>
        <taxon>Palaeoptera</taxon>
        <taxon>Ephemeroptera</taxon>
        <taxon>Pisciforma</taxon>
        <taxon>Baetidae</taxon>
        <taxon>Cloeon</taxon>
    </lineage>
</organism>
<dbReference type="InterPro" id="IPR036236">
    <property type="entry name" value="Znf_C2H2_sf"/>
</dbReference>
<feature type="domain" description="C2H2-type" evidence="9">
    <location>
        <begin position="182"/>
        <end position="210"/>
    </location>
</feature>
<comment type="subcellular location">
    <subcellularLocation>
        <location evidence="1">Nucleus</location>
    </subcellularLocation>
</comment>
<keyword evidence="6" id="KW-0238">DNA-binding</keyword>
<dbReference type="EMBL" id="CADEPI010000093">
    <property type="protein sequence ID" value="CAB3374117.1"/>
    <property type="molecule type" value="Genomic_DNA"/>
</dbReference>
<dbReference type="GO" id="GO:0005634">
    <property type="term" value="C:nucleus"/>
    <property type="evidence" value="ECO:0007669"/>
    <property type="project" value="UniProtKB-SubCell"/>
</dbReference>
<sequence length="343" mass="39127">MESIFCCLCNAQPFDSLLSLQHHLMFQHTHNDMCLALIVLANKFLYAPVPLRTPQFDDFFSRHPYLLGLSTPTLDPFYSIFGPGCQSPVMPNESNNSPPACGNQRRTSIFLPLPQSPSISGVHNQSDERVFGRPRLPSSQQTTEIDVVNFSSQDSTADTGMVETFDPLQELDVKNPNNPRIFDCDQCSKSYKLKSHLTRHKATVHSEESPHECEFCDKRFKVKERLNTHLRSHKVLNPFSCRLCPKKFAKATFLKHHIRTSHEKLPLKCGSCSYVFTSEAMLRLHASKAHHQDKAAKREKQRNMHDNAKENDAAEAFVICDKCNKAFESKHILISHLKCHHDE</sequence>
<dbReference type="PROSITE" id="PS00028">
    <property type="entry name" value="ZINC_FINGER_C2H2_1"/>
    <property type="match status" value="5"/>
</dbReference>
<proteinExistence type="predicted"/>
<dbReference type="AlphaFoldDB" id="A0A8S1D1W2"/>
<name>A0A8S1D1W2_9INSE</name>
<keyword evidence="4 8" id="KW-0863">Zinc-finger</keyword>
<evidence type="ECO:0000256" key="5">
    <source>
        <dbReference type="ARBA" id="ARBA00022833"/>
    </source>
</evidence>
<feature type="domain" description="C2H2-type" evidence="9">
    <location>
        <begin position="211"/>
        <end position="238"/>
    </location>
</feature>
<keyword evidence="5" id="KW-0862">Zinc</keyword>
<evidence type="ECO:0000256" key="1">
    <source>
        <dbReference type="ARBA" id="ARBA00004123"/>
    </source>
</evidence>
<dbReference type="GO" id="GO:0003677">
    <property type="term" value="F:DNA binding"/>
    <property type="evidence" value="ECO:0007669"/>
    <property type="project" value="UniProtKB-KW"/>
</dbReference>
<dbReference type="SUPFAM" id="SSF57667">
    <property type="entry name" value="beta-beta-alpha zinc fingers"/>
    <property type="match status" value="2"/>
</dbReference>
<evidence type="ECO:0000256" key="6">
    <source>
        <dbReference type="ARBA" id="ARBA00023125"/>
    </source>
</evidence>
<reference evidence="10 11" key="1">
    <citation type="submission" date="2020-04" db="EMBL/GenBank/DDBJ databases">
        <authorList>
            <person name="Alioto T."/>
            <person name="Alioto T."/>
            <person name="Gomez Garrido J."/>
        </authorList>
    </citation>
    <scope>NUCLEOTIDE SEQUENCE [LARGE SCALE GENOMIC DNA]</scope>
</reference>
<dbReference type="PROSITE" id="PS50157">
    <property type="entry name" value="ZINC_FINGER_C2H2_2"/>
    <property type="match status" value="5"/>
</dbReference>
<dbReference type="PANTHER" id="PTHR16515">
    <property type="entry name" value="PR DOMAIN ZINC FINGER PROTEIN"/>
    <property type="match status" value="1"/>
</dbReference>
<evidence type="ECO:0000256" key="2">
    <source>
        <dbReference type="ARBA" id="ARBA00022723"/>
    </source>
</evidence>
<dbReference type="FunFam" id="3.30.160.60:FF:000065">
    <property type="entry name" value="B-cell CLL/lymphoma 6, member B"/>
    <property type="match status" value="1"/>
</dbReference>
<keyword evidence="2" id="KW-0479">Metal-binding</keyword>
<dbReference type="InterPro" id="IPR050331">
    <property type="entry name" value="Zinc_finger"/>
</dbReference>
<dbReference type="InterPro" id="IPR013087">
    <property type="entry name" value="Znf_C2H2_type"/>
</dbReference>
<keyword evidence="11" id="KW-1185">Reference proteome</keyword>
<gene>
    <name evidence="10" type="ORF">CLODIP_2_CD13802</name>
</gene>
<feature type="domain" description="C2H2-type" evidence="9">
    <location>
        <begin position="318"/>
        <end position="343"/>
    </location>
</feature>
<evidence type="ECO:0000256" key="3">
    <source>
        <dbReference type="ARBA" id="ARBA00022737"/>
    </source>
</evidence>
<evidence type="ECO:0000256" key="4">
    <source>
        <dbReference type="ARBA" id="ARBA00022771"/>
    </source>
</evidence>
<evidence type="ECO:0000313" key="11">
    <source>
        <dbReference type="Proteomes" id="UP000494165"/>
    </source>
</evidence>
<dbReference type="Proteomes" id="UP000494165">
    <property type="component" value="Unassembled WGS sequence"/>
</dbReference>
<dbReference type="PANTHER" id="PTHR16515:SF49">
    <property type="entry name" value="GASTRULA ZINC FINGER PROTEIN XLCGF49.1-LIKE-RELATED"/>
    <property type="match status" value="1"/>
</dbReference>
<dbReference type="SMART" id="SM00355">
    <property type="entry name" value="ZnF_C2H2"/>
    <property type="match status" value="6"/>
</dbReference>
<evidence type="ECO:0000256" key="7">
    <source>
        <dbReference type="ARBA" id="ARBA00023242"/>
    </source>
</evidence>
<evidence type="ECO:0000313" key="10">
    <source>
        <dbReference type="EMBL" id="CAB3374117.1"/>
    </source>
</evidence>
<dbReference type="Gene3D" id="3.30.160.60">
    <property type="entry name" value="Classic Zinc Finger"/>
    <property type="match status" value="4"/>
</dbReference>